<evidence type="ECO:0000256" key="1">
    <source>
        <dbReference type="ARBA" id="ARBA00022723"/>
    </source>
</evidence>
<dbReference type="InterPro" id="IPR027417">
    <property type="entry name" value="P-loop_NTPase"/>
</dbReference>
<dbReference type="GO" id="GO:0003924">
    <property type="term" value="F:GTPase activity"/>
    <property type="evidence" value="ECO:0007669"/>
    <property type="project" value="InterPro"/>
</dbReference>
<dbReference type="SMART" id="SM00275">
    <property type="entry name" value="G_alpha"/>
    <property type="match status" value="1"/>
</dbReference>
<dbReference type="GO" id="GO:0007188">
    <property type="term" value="P:adenylate cyclase-modulating G protein-coupled receptor signaling pathway"/>
    <property type="evidence" value="ECO:0007669"/>
    <property type="project" value="TreeGrafter"/>
</dbReference>
<keyword evidence="6" id="KW-1185">Reference proteome</keyword>
<evidence type="ECO:0000256" key="2">
    <source>
        <dbReference type="ARBA" id="ARBA00022741"/>
    </source>
</evidence>
<dbReference type="SUPFAM" id="SSF52540">
    <property type="entry name" value="P-loop containing nucleoside triphosphate hydrolases"/>
    <property type="match status" value="1"/>
</dbReference>
<dbReference type="GO" id="GO:0005525">
    <property type="term" value="F:GTP binding"/>
    <property type="evidence" value="ECO:0007669"/>
    <property type="project" value="UniProtKB-KW"/>
</dbReference>
<evidence type="ECO:0000256" key="4">
    <source>
        <dbReference type="ARBA" id="ARBA00023224"/>
    </source>
</evidence>
<dbReference type="PANTHER" id="PTHR10218">
    <property type="entry name" value="GTP-BINDING PROTEIN ALPHA SUBUNIT"/>
    <property type="match status" value="1"/>
</dbReference>
<dbReference type="PROSITE" id="PS51882">
    <property type="entry name" value="G_ALPHA"/>
    <property type="match status" value="1"/>
</dbReference>
<dbReference type="GeneID" id="59351294"/>
<proteinExistence type="predicted"/>
<dbReference type="RefSeq" id="XP_037214746.1">
    <property type="nucleotide sequence ID" value="XM_037368778.1"/>
</dbReference>
<dbReference type="Gene3D" id="3.40.50.300">
    <property type="entry name" value="P-loop containing nucleotide triphosphate hydrolases"/>
    <property type="match status" value="1"/>
</dbReference>
<evidence type="ECO:0000313" key="6">
    <source>
        <dbReference type="Proteomes" id="UP000636479"/>
    </source>
</evidence>
<keyword evidence="3" id="KW-0342">GTP-binding</keyword>
<name>A0A8H6VSB9_9AGAR</name>
<gene>
    <name evidence="5" type="ORF">MIND_01227700</name>
</gene>
<dbReference type="OrthoDB" id="19923at2759"/>
<accession>A0A8H6VSB9</accession>
<dbReference type="FunFam" id="3.40.50.300:FF:000720">
    <property type="entry name" value="Guanine nucleotide-binding protein G(k) subunit alpha"/>
    <property type="match status" value="1"/>
</dbReference>
<keyword evidence="2" id="KW-0547">Nucleotide-binding</keyword>
<dbReference type="GO" id="GO:0005737">
    <property type="term" value="C:cytoplasm"/>
    <property type="evidence" value="ECO:0007669"/>
    <property type="project" value="TreeGrafter"/>
</dbReference>
<dbReference type="Proteomes" id="UP000636479">
    <property type="component" value="Unassembled WGS sequence"/>
</dbReference>
<protein>
    <submittedName>
        <fullName evidence="5">Guanine nucleotide binding protein, alpha subunit</fullName>
    </submittedName>
</protein>
<dbReference type="AlphaFoldDB" id="A0A8H6VSB9"/>
<reference evidence="5" key="1">
    <citation type="submission" date="2020-05" db="EMBL/GenBank/DDBJ databases">
        <title>Mycena genomes resolve the evolution of fungal bioluminescence.</title>
        <authorList>
            <person name="Tsai I.J."/>
        </authorList>
    </citation>
    <scope>NUCLEOTIDE SEQUENCE</scope>
    <source>
        <strain evidence="5">171206Taipei</strain>
    </source>
</reference>
<dbReference type="PANTHER" id="PTHR10218:SF302">
    <property type="entry name" value="GUANINE NUCLEOTIDE-BINDING PROTEIN ALPHA-5 SUBUNIT"/>
    <property type="match status" value="1"/>
</dbReference>
<organism evidence="5 6">
    <name type="scientific">Mycena indigotica</name>
    <dbReference type="NCBI Taxonomy" id="2126181"/>
    <lineage>
        <taxon>Eukaryota</taxon>
        <taxon>Fungi</taxon>
        <taxon>Dikarya</taxon>
        <taxon>Basidiomycota</taxon>
        <taxon>Agaricomycotina</taxon>
        <taxon>Agaricomycetes</taxon>
        <taxon>Agaricomycetidae</taxon>
        <taxon>Agaricales</taxon>
        <taxon>Marasmiineae</taxon>
        <taxon>Mycenaceae</taxon>
        <taxon>Mycena</taxon>
    </lineage>
</organism>
<keyword evidence="4" id="KW-0807">Transducer</keyword>
<evidence type="ECO:0000256" key="3">
    <source>
        <dbReference type="ARBA" id="ARBA00023134"/>
    </source>
</evidence>
<comment type="caution">
    <text evidence="5">The sequence shown here is derived from an EMBL/GenBank/DDBJ whole genome shotgun (WGS) entry which is preliminary data.</text>
</comment>
<dbReference type="GO" id="GO:0031683">
    <property type="term" value="F:G-protein beta/gamma-subunit complex binding"/>
    <property type="evidence" value="ECO:0007669"/>
    <property type="project" value="InterPro"/>
</dbReference>
<sequence>MHFLAKPATATREQTQNDEIEKELKAEARAKGKEHKILLLDEHADDREATVMMNSVKERGKGKDLAEQPDASIVEARMQVGATTHNFVHLRHWHRGHGDMDKWMQCFENVTAIAFFADLCDYNVMELDENRLLTSITHFDNLCSSRWVSNVSIILFLNIEGLPERLSESPPDPAHFPGYTGGGDYDKFCDYALHRFISLNQHPGTSVIYAHYVTSTNQETTIKFILSAIVDIALSAKLNAEADKKKPSPRPLTGTSR</sequence>
<dbReference type="GO" id="GO:0046872">
    <property type="term" value="F:metal ion binding"/>
    <property type="evidence" value="ECO:0007669"/>
    <property type="project" value="UniProtKB-KW"/>
</dbReference>
<evidence type="ECO:0000313" key="5">
    <source>
        <dbReference type="EMBL" id="KAF7292019.1"/>
    </source>
</evidence>
<keyword evidence="1" id="KW-0479">Metal-binding</keyword>
<dbReference type="InterPro" id="IPR001019">
    <property type="entry name" value="Gprotein_alpha_su"/>
</dbReference>
<dbReference type="GO" id="GO:0005834">
    <property type="term" value="C:heterotrimeric G-protein complex"/>
    <property type="evidence" value="ECO:0007669"/>
    <property type="project" value="TreeGrafter"/>
</dbReference>
<dbReference type="Pfam" id="PF00503">
    <property type="entry name" value="G-alpha"/>
    <property type="match status" value="1"/>
</dbReference>
<dbReference type="GO" id="GO:0001664">
    <property type="term" value="F:G protein-coupled receptor binding"/>
    <property type="evidence" value="ECO:0007669"/>
    <property type="project" value="TreeGrafter"/>
</dbReference>
<dbReference type="EMBL" id="JACAZF010000012">
    <property type="protein sequence ID" value="KAF7292019.1"/>
    <property type="molecule type" value="Genomic_DNA"/>
</dbReference>